<gene>
    <name evidence="2" type="ORF">MUK42_14116</name>
</gene>
<sequence>MKDRRRWNRTIYRGPSPRGSPSHQRRRRRCREWVDLRGSDVVPATTTEMSRVDCSAYFPRSVNDFRSRCVSLRVMDDRLPYMS</sequence>
<evidence type="ECO:0000313" key="2">
    <source>
        <dbReference type="EMBL" id="URE47994.1"/>
    </source>
</evidence>
<name>A0A9E7IGQ5_9LILI</name>
<evidence type="ECO:0000256" key="1">
    <source>
        <dbReference type="SAM" id="MobiDB-lite"/>
    </source>
</evidence>
<organism evidence="2 3">
    <name type="scientific">Musa troglodytarum</name>
    <name type="common">fe'i banana</name>
    <dbReference type="NCBI Taxonomy" id="320322"/>
    <lineage>
        <taxon>Eukaryota</taxon>
        <taxon>Viridiplantae</taxon>
        <taxon>Streptophyta</taxon>
        <taxon>Embryophyta</taxon>
        <taxon>Tracheophyta</taxon>
        <taxon>Spermatophyta</taxon>
        <taxon>Magnoliopsida</taxon>
        <taxon>Liliopsida</taxon>
        <taxon>Zingiberales</taxon>
        <taxon>Musaceae</taxon>
        <taxon>Musa</taxon>
    </lineage>
</organism>
<dbReference type="OrthoDB" id="1688035at2759"/>
<proteinExistence type="predicted"/>
<keyword evidence="3" id="KW-1185">Reference proteome</keyword>
<reference evidence="2" key="1">
    <citation type="submission" date="2022-05" db="EMBL/GenBank/DDBJ databases">
        <title>The Musa troglodytarum L. genome provides insights into the mechanism of non-climacteric behaviour and enrichment of carotenoids.</title>
        <authorList>
            <person name="Wang J."/>
        </authorList>
    </citation>
    <scope>NUCLEOTIDE SEQUENCE</scope>
    <source>
        <tissue evidence="2">Leaf</tissue>
    </source>
</reference>
<feature type="region of interest" description="Disordered" evidence="1">
    <location>
        <begin position="1"/>
        <end position="27"/>
    </location>
</feature>
<feature type="compositionally biased region" description="Low complexity" evidence="1">
    <location>
        <begin position="13"/>
        <end position="22"/>
    </location>
</feature>
<accession>A0A9E7IGQ5</accession>
<dbReference type="EMBL" id="CP097511">
    <property type="protein sequence ID" value="URE47994.1"/>
    <property type="molecule type" value="Genomic_DNA"/>
</dbReference>
<dbReference type="AlphaFoldDB" id="A0A9E7IGQ5"/>
<evidence type="ECO:0000313" key="3">
    <source>
        <dbReference type="Proteomes" id="UP001055439"/>
    </source>
</evidence>
<dbReference type="Proteomes" id="UP001055439">
    <property type="component" value="Chromosome 9"/>
</dbReference>
<protein>
    <submittedName>
        <fullName evidence="2">Uncharacterized protein</fullName>
    </submittedName>
</protein>